<dbReference type="OrthoDB" id="4518480at2"/>
<evidence type="ECO:0008006" key="3">
    <source>
        <dbReference type="Google" id="ProtNLM"/>
    </source>
</evidence>
<dbReference type="eggNOG" id="COG2850">
    <property type="taxonomic scope" value="Bacteria"/>
</dbReference>
<protein>
    <recommendedName>
        <fullName evidence="3">JmjC domain-containing protein</fullName>
    </recommendedName>
</protein>
<reference evidence="1 2" key="1">
    <citation type="submission" date="2007-01" db="EMBL/GenBank/DDBJ databases">
        <authorList>
            <person name="Haygood M."/>
            <person name="Podell S."/>
            <person name="Anderson C."/>
            <person name="Hopkinson B."/>
            <person name="Roe K."/>
            <person name="Barbeau K."/>
            <person name="Gaasterland T."/>
            <person name="Ferriera S."/>
            <person name="Johnson J."/>
            <person name="Kravitz S."/>
            <person name="Beeson K."/>
            <person name="Sutton G."/>
            <person name="Rogers Y.-H."/>
            <person name="Friedman R."/>
            <person name="Frazier M."/>
            <person name="Venter J.C."/>
        </authorList>
    </citation>
    <scope>NUCLEOTIDE SEQUENCE [LARGE SCALE GENOMIC DNA]</scope>
    <source>
        <strain evidence="1 2">ATCC 23134</strain>
    </source>
</reference>
<dbReference type="SUPFAM" id="SSF51197">
    <property type="entry name" value="Clavaminate synthase-like"/>
    <property type="match status" value="1"/>
</dbReference>
<keyword evidence="2" id="KW-1185">Reference proteome</keyword>
<dbReference type="RefSeq" id="WP_002694010.1">
    <property type="nucleotide sequence ID" value="NZ_AAWS01000003.1"/>
</dbReference>
<name>A1ZEC4_MICM2</name>
<dbReference type="Proteomes" id="UP000004095">
    <property type="component" value="Unassembled WGS sequence"/>
</dbReference>
<comment type="caution">
    <text evidence="1">The sequence shown here is derived from an EMBL/GenBank/DDBJ whole genome shotgun (WGS) entry which is preliminary data.</text>
</comment>
<dbReference type="AlphaFoldDB" id="A1ZEC4"/>
<accession>A1ZEC4</accession>
<sequence length="412" mass="46890">MASITPPHTVFSQAWWNVLLEESNYLTEACLIKNSVPAQFFTEQDILNIIQEVPEKLSFGTPGLRVYTDGKQVIKELSEMYRAPLQTHEGLQDFTQRIFGKQKFGIILNRATQYHDTLAQRLAPLYQGIVEELGIPWLDLNATIFVGNYGYTPFGVHYDGEANSVIHFHQGPGKKLMTLWDEEVFVEKTGSRLHYCEPEKILPYGTTCQIEAHDTFYLPEGPFHIGNTEEFSMALTVVIKGISVKDWLSNALAEMNTASFDPEILAGYEAEVDDILASGLIGTEVHEQKFGGWVKAAMEDYQLSLKSNCGFRPPRWSDQKTFPELTKQSVQIVAPFCIYHQPLKNDQVRLYYRRNKSNFSHASLLLPLLEQLNAGEVIEIGQVMAQHPDYQTFLLEFFTLMLNHQAIEMKPT</sequence>
<dbReference type="Gene3D" id="2.60.120.650">
    <property type="entry name" value="Cupin"/>
    <property type="match status" value="1"/>
</dbReference>
<organism evidence="1 2">
    <name type="scientific">Microscilla marina ATCC 23134</name>
    <dbReference type="NCBI Taxonomy" id="313606"/>
    <lineage>
        <taxon>Bacteria</taxon>
        <taxon>Pseudomonadati</taxon>
        <taxon>Bacteroidota</taxon>
        <taxon>Cytophagia</taxon>
        <taxon>Cytophagales</taxon>
        <taxon>Microscillaceae</taxon>
        <taxon>Microscilla</taxon>
    </lineage>
</organism>
<evidence type="ECO:0000313" key="2">
    <source>
        <dbReference type="Proteomes" id="UP000004095"/>
    </source>
</evidence>
<proteinExistence type="predicted"/>
<dbReference type="EMBL" id="AAWS01000003">
    <property type="protein sequence ID" value="EAY31432.1"/>
    <property type="molecule type" value="Genomic_DNA"/>
</dbReference>
<gene>
    <name evidence="1" type="ORF">M23134_04265</name>
</gene>
<evidence type="ECO:0000313" key="1">
    <source>
        <dbReference type="EMBL" id="EAY31432.1"/>
    </source>
</evidence>